<dbReference type="Gene3D" id="3.30.230.10">
    <property type="match status" value="1"/>
</dbReference>
<evidence type="ECO:0000256" key="1">
    <source>
        <dbReference type="ARBA" id="ARBA00006566"/>
    </source>
</evidence>
<proteinExistence type="inferred from homology"/>
<dbReference type="InterPro" id="IPR020568">
    <property type="entry name" value="Ribosomal_Su5_D2-typ_SF"/>
</dbReference>
<dbReference type="PRINTS" id="PR00473">
    <property type="entry name" value="GALCTOKINASE"/>
</dbReference>
<keyword evidence="5" id="KW-0067">ATP-binding</keyword>
<dbReference type="GO" id="GO:0004335">
    <property type="term" value="F:galactokinase activity"/>
    <property type="evidence" value="ECO:0007669"/>
    <property type="project" value="InterPro"/>
</dbReference>
<reference evidence="8 9" key="1">
    <citation type="submission" date="2019-01" db="EMBL/GenBank/DDBJ databases">
        <authorList>
            <person name="Sayadi A."/>
        </authorList>
    </citation>
    <scope>NUCLEOTIDE SEQUENCE [LARGE SCALE GENOMIC DNA]</scope>
</reference>
<dbReference type="PROSITE" id="PS00627">
    <property type="entry name" value="GHMP_KINASES_ATP"/>
    <property type="match status" value="1"/>
</dbReference>
<evidence type="ECO:0000313" key="9">
    <source>
        <dbReference type="Proteomes" id="UP000410492"/>
    </source>
</evidence>
<evidence type="ECO:0000256" key="4">
    <source>
        <dbReference type="ARBA" id="ARBA00022777"/>
    </source>
</evidence>
<dbReference type="Proteomes" id="UP000410492">
    <property type="component" value="Unassembled WGS sequence"/>
</dbReference>
<gene>
    <name evidence="8" type="ORF">CALMAC_LOCUS4307</name>
</gene>
<evidence type="ECO:0000256" key="2">
    <source>
        <dbReference type="ARBA" id="ARBA00022679"/>
    </source>
</evidence>
<comment type="similarity">
    <text evidence="1">Belongs to the GHMP kinase family. GalK subfamily.</text>
</comment>
<evidence type="ECO:0000313" key="8">
    <source>
        <dbReference type="EMBL" id="VEN39973.1"/>
    </source>
</evidence>
<dbReference type="PANTHER" id="PTHR10457">
    <property type="entry name" value="MEVALONATE KINASE/GALACTOKINASE"/>
    <property type="match status" value="1"/>
</dbReference>
<dbReference type="SUPFAM" id="SSF54211">
    <property type="entry name" value="Ribosomal protein S5 domain 2-like"/>
    <property type="match status" value="1"/>
</dbReference>
<dbReference type="AlphaFoldDB" id="A0A653BWN3"/>
<dbReference type="GO" id="GO:0005829">
    <property type="term" value="C:cytosol"/>
    <property type="evidence" value="ECO:0007669"/>
    <property type="project" value="TreeGrafter"/>
</dbReference>
<dbReference type="GO" id="GO:0006012">
    <property type="term" value="P:galactose metabolic process"/>
    <property type="evidence" value="ECO:0007669"/>
    <property type="project" value="InterPro"/>
</dbReference>
<dbReference type="OrthoDB" id="187738at2759"/>
<evidence type="ECO:0000256" key="5">
    <source>
        <dbReference type="ARBA" id="ARBA00022840"/>
    </source>
</evidence>
<feature type="domain" description="GHMP kinase N-terminal" evidence="6">
    <location>
        <begin position="128"/>
        <end position="173"/>
    </location>
</feature>
<sequence length="174" mass="19225">MASPTPSPSPFVPVKKLPDTDRTREVQKVFHDVFHNIPDFYVRVPGRVNLIGEHIDYCGYPVCPMALDQHILLAVSRTNDKKLRLHNTDPKFKDFECSLENFEISVGEGKPEWYQYFLCGVKGILECKEEMSSSDDLVGMKVVVSGDIPHSAGLSSSSALVSAAALATAYAHNV</sequence>
<evidence type="ECO:0000259" key="7">
    <source>
        <dbReference type="Pfam" id="PF10509"/>
    </source>
</evidence>
<feature type="domain" description="Galactokinase N-terminal" evidence="7">
    <location>
        <begin position="29"/>
        <end position="77"/>
    </location>
</feature>
<name>A0A653BWN3_CALMS</name>
<dbReference type="Pfam" id="PF00288">
    <property type="entry name" value="GHMP_kinases_N"/>
    <property type="match status" value="1"/>
</dbReference>
<keyword evidence="9" id="KW-1185">Reference proteome</keyword>
<keyword evidence="3" id="KW-0547">Nucleotide-binding</keyword>
<protein>
    <recommendedName>
        <fullName evidence="10">Galactokinase N-terminal domain-containing protein</fullName>
    </recommendedName>
</protein>
<dbReference type="InterPro" id="IPR006203">
    <property type="entry name" value="GHMP_knse_ATP-bd_CS"/>
</dbReference>
<dbReference type="PROSITE" id="PS00106">
    <property type="entry name" value="GALACTOKINASE"/>
    <property type="match status" value="1"/>
</dbReference>
<dbReference type="PANTHER" id="PTHR10457:SF7">
    <property type="entry name" value="GALACTOKINASE-RELATED"/>
    <property type="match status" value="1"/>
</dbReference>
<dbReference type="InterPro" id="IPR000705">
    <property type="entry name" value="Galactokinase"/>
</dbReference>
<dbReference type="EMBL" id="CAACVG010006199">
    <property type="protein sequence ID" value="VEN39973.1"/>
    <property type="molecule type" value="Genomic_DNA"/>
</dbReference>
<feature type="non-terminal residue" evidence="8">
    <location>
        <position position="174"/>
    </location>
</feature>
<dbReference type="InterPro" id="IPR006204">
    <property type="entry name" value="GHMP_kinase_N_dom"/>
</dbReference>
<organism evidence="8 9">
    <name type="scientific">Callosobruchus maculatus</name>
    <name type="common">Southern cowpea weevil</name>
    <name type="synonym">Pulse bruchid</name>
    <dbReference type="NCBI Taxonomy" id="64391"/>
    <lineage>
        <taxon>Eukaryota</taxon>
        <taxon>Metazoa</taxon>
        <taxon>Ecdysozoa</taxon>
        <taxon>Arthropoda</taxon>
        <taxon>Hexapoda</taxon>
        <taxon>Insecta</taxon>
        <taxon>Pterygota</taxon>
        <taxon>Neoptera</taxon>
        <taxon>Endopterygota</taxon>
        <taxon>Coleoptera</taxon>
        <taxon>Polyphaga</taxon>
        <taxon>Cucujiformia</taxon>
        <taxon>Chrysomeloidea</taxon>
        <taxon>Chrysomelidae</taxon>
        <taxon>Bruchinae</taxon>
        <taxon>Bruchini</taxon>
        <taxon>Callosobruchus</taxon>
    </lineage>
</organism>
<keyword evidence="4" id="KW-0418">Kinase</keyword>
<keyword evidence="2" id="KW-0808">Transferase</keyword>
<dbReference type="InterPro" id="IPR014721">
    <property type="entry name" value="Ribsml_uS5_D2-typ_fold_subgr"/>
</dbReference>
<dbReference type="GO" id="GO:0005524">
    <property type="term" value="F:ATP binding"/>
    <property type="evidence" value="ECO:0007669"/>
    <property type="project" value="UniProtKB-KW"/>
</dbReference>
<evidence type="ECO:0000259" key="6">
    <source>
        <dbReference type="Pfam" id="PF00288"/>
    </source>
</evidence>
<accession>A0A653BWN3</accession>
<dbReference type="Pfam" id="PF10509">
    <property type="entry name" value="GalKase_gal_bdg"/>
    <property type="match status" value="1"/>
</dbReference>
<dbReference type="InterPro" id="IPR019741">
    <property type="entry name" value="Galactokinase_CS"/>
</dbReference>
<evidence type="ECO:0008006" key="10">
    <source>
        <dbReference type="Google" id="ProtNLM"/>
    </source>
</evidence>
<dbReference type="InterPro" id="IPR019539">
    <property type="entry name" value="GalKase_N"/>
</dbReference>
<dbReference type="PRINTS" id="PR00959">
    <property type="entry name" value="MEVGALKINASE"/>
</dbReference>
<evidence type="ECO:0000256" key="3">
    <source>
        <dbReference type="ARBA" id="ARBA00022741"/>
    </source>
</evidence>